<protein>
    <submittedName>
        <fullName evidence="5">Cutinase</fullName>
    </submittedName>
</protein>
<keyword evidence="6" id="KW-1185">Reference proteome</keyword>
<keyword evidence="3" id="KW-0378">Hydrolase</keyword>
<dbReference type="AlphaFoldDB" id="A0A9W6UXB3"/>
<dbReference type="InterPro" id="IPR000675">
    <property type="entry name" value="Cutinase/axe"/>
</dbReference>
<comment type="similarity">
    <text evidence="1">Belongs to the cutinase family.</text>
</comment>
<dbReference type="PANTHER" id="PTHR33630">
    <property type="entry name" value="CUTINASE RV1984C-RELATED-RELATED"/>
    <property type="match status" value="1"/>
</dbReference>
<keyword evidence="4" id="KW-1015">Disulfide bond</keyword>
<comment type="caution">
    <text evidence="5">The sequence shown here is derived from an EMBL/GenBank/DDBJ whole genome shotgun (WGS) entry which is preliminary data.</text>
</comment>
<organism evidence="5 6">
    <name type="scientific">Actinomadura rubrobrunea</name>
    <dbReference type="NCBI Taxonomy" id="115335"/>
    <lineage>
        <taxon>Bacteria</taxon>
        <taxon>Bacillati</taxon>
        <taxon>Actinomycetota</taxon>
        <taxon>Actinomycetes</taxon>
        <taxon>Streptosporangiales</taxon>
        <taxon>Thermomonosporaceae</taxon>
        <taxon>Actinomadura</taxon>
    </lineage>
</organism>
<sequence length="258" mass="26692">MRYPATRRVRRIAQGAAATALVAAGVTGPSPVGASAAAAADCATVSVISARGTWEPQDGSWLLKPMGDQILQRFPQGTYTELAYPAQTPFDDSAPVGVGNLISTLNAEAARCPDQRYVLLGYSQGAGVVGDALAAPSARIWGRDKGTVSAAASSRIAAIVLFGDIRFKAGEPYNVGTFEPGKESGNPPPRPAGALSAYASRIQDYCVKNDFVCQGTGDFIAHLEYFVNGMPSQGVAFAVSKLQGGAPRQSGSASPAMH</sequence>
<dbReference type="Proteomes" id="UP001165124">
    <property type="component" value="Unassembled WGS sequence"/>
</dbReference>
<dbReference type="SUPFAM" id="SSF53474">
    <property type="entry name" value="alpha/beta-Hydrolases"/>
    <property type="match status" value="1"/>
</dbReference>
<dbReference type="EMBL" id="BSRZ01000025">
    <property type="protein sequence ID" value="GLW67501.1"/>
    <property type="molecule type" value="Genomic_DNA"/>
</dbReference>
<gene>
    <name evidence="5" type="ORF">Arub01_57440</name>
</gene>
<accession>A0A9W6UXB3</accession>
<dbReference type="GO" id="GO:0052689">
    <property type="term" value="F:carboxylic ester hydrolase activity"/>
    <property type="evidence" value="ECO:0007669"/>
    <property type="project" value="UniProtKB-KW"/>
</dbReference>
<evidence type="ECO:0000313" key="6">
    <source>
        <dbReference type="Proteomes" id="UP001165124"/>
    </source>
</evidence>
<evidence type="ECO:0000256" key="4">
    <source>
        <dbReference type="ARBA" id="ARBA00023157"/>
    </source>
</evidence>
<dbReference type="RefSeq" id="WP_067918556.1">
    <property type="nucleotide sequence ID" value="NZ_BSRZ01000025.1"/>
</dbReference>
<evidence type="ECO:0000256" key="3">
    <source>
        <dbReference type="ARBA" id="ARBA00022801"/>
    </source>
</evidence>
<reference evidence="5" key="1">
    <citation type="submission" date="2023-02" db="EMBL/GenBank/DDBJ databases">
        <title>Actinomadura rubrobrunea NBRC 14622.</title>
        <authorList>
            <person name="Ichikawa N."/>
            <person name="Sato H."/>
            <person name="Tonouchi N."/>
        </authorList>
    </citation>
    <scope>NUCLEOTIDE SEQUENCE</scope>
    <source>
        <strain evidence="5">NBRC 14622</strain>
    </source>
</reference>
<dbReference type="Gene3D" id="3.40.50.1820">
    <property type="entry name" value="alpha/beta hydrolase"/>
    <property type="match status" value="1"/>
</dbReference>
<name>A0A9W6UXB3_9ACTN</name>
<dbReference type="InterPro" id="IPR029058">
    <property type="entry name" value="AB_hydrolase_fold"/>
</dbReference>
<proteinExistence type="inferred from homology"/>
<dbReference type="Pfam" id="PF01083">
    <property type="entry name" value="Cutinase"/>
    <property type="match status" value="1"/>
</dbReference>
<evidence type="ECO:0000256" key="1">
    <source>
        <dbReference type="ARBA" id="ARBA00007534"/>
    </source>
</evidence>
<evidence type="ECO:0000256" key="2">
    <source>
        <dbReference type="ARBA" id="ARBA00022487"/>
    </source>
</evidence>
<dbReference type="SMART" id="SM01110">
    <property type="entry name" value="Cutinase"/>
    <property type="match status" value="1"/>
</dbReference>
<keyword evidence="2" id="KW-0719">Serine esterase</keyword>
<evidence type="ECO:0000313" key="5">
    <source>
        <dbReference type="EMBL" id="GLW67501.1"/>
    </source>
</evidence>
<dbReference type="PANTHER" id="PTHR33630:SF9">
    <property type="entry name" value="CUTINASE 4"/>
    <property type="match status" value="1"/>
</dbReference>